<dbReference type="InterPro" id="IPR037026">
    <property type="entry name" value="Vgr_OB-fold_dom_sf"/>
</dbReference>
<dbReference type="Proteomes" id="UP000637769">
    <property type="component" value="Unassembled WGS sequence"/>
</dbReference>
<proteinExistence type="predicted"/>
<accession>A0ABQ1M4V4</accession>
<evidence type="ECO:0000313" key="2">
    <source>
        <dbReference type="Proteomes" id="UP000637769"/>
    </source>
</evidence>
<gene>
    <name evidence="1" type="ORF">GCM10007207_20330</name>
</gene>
<reference evidence="2" key="1">
    <citation type="journal article" date="2019" name="Int. J. Syst. Evol. Microbiol.">
        <title>The Global Catalogue of Microorganisms (GCM) 10K type strain sequencing project: providing services to taxonomists for standard genome sequencing and annotation.</title>
        <authorList>
            <consortium name="The Broad Institute Genomics Platform"/>
            <consortium name="The Broad Institute Genome Sequencing Center for Infectious Disease"/>
            <person name="Wu L."/>
            <person name="Ma J."/>
        </authorList>
    </citation>
    <scope>NUCLEOTIDE SEQUENCE [LARGE SCALE GENOMIC DNA]</scope>
    <source>
        <strain evidence="2">CCM 7132</strain>
    </source>
</reference>
<name>A0ABQ1M4V4_9PROT</name>
<dbReference type="EMBL" id="BMCH01000005">
    <property type="protein sequence ID" value="GGC34753.1"/>
    <property type="molecule type" value="Genomic_DNA"/>
</dbReference>
<keyword evidence="2" id="KW-1185">Reference proteome</keyword>
<evidence type="ECO:0000313" key="1">
    <source>
        <dbReference type="EMBL" id="GGC34753.1"/>
    </source>
</evidence>
<evidence type="ECO:0008006" key="3">
    <source>
        <dbReference type="Google" id="ProtNLM"/>
    </source>
</evidence>
<comment type="caution">
    <text evidence="1">The sequence shown here is derived from an EMBL/GenBank/DDBJ whole genome shotgun (WGS) entry which is preliminary data.</text>
</comment>
<dbReference type="Gene3D" id="2.40.50.230">
    <property type="entry name" value="Gp5 N-terminal domain"/>
    <property type="match status" value="1"/>
</dbReference>
<sequence length="216" mass="21908">MDGSFLAAAHQTRAAHAIHGIVSAVDPANHAVKVRLQPDNIETGWLPDAAVTQVGDLRLSCPTAPGAHVLLMPVEGDGENYVIISVMFDVVAGPALSPQTGKVAQPGELLIRAGCGAPSRESARKSEPGGWLHLGRDGVFFGAGSMQCALSGSAIVLKAGSVRMTLDSGGIRVSGAGIEVKGGGISVSGGDVRTDTNSLSDHVHPYANGMTGKALG</sequence>
<organism evidence="1 2">
    <name type="scientific">Asaia siamensis</name>
    <dbReference type="NCBI Taxonomy" id="110479"/>
    <lineage>
        <taxon>Bacteria</taxon>
        <taxon>Pseudomonadati</taxon>
        <taxon>Pseudomonadota</taxon>
        <taxon>Alphaproteobacteria</taxon>
        <taxon>Acetobacterales</taxon>
        <taxon>Acetobacteraceae</taxon>
        <taxon>Asaia</taxon>
    </lineage>
</organism>
<protein>
    <recommendedName>
        <fullName evidence="3">Baseplate assembly protein</fullName>
    </recommendedName>
</protein>
<dbReference type="RefSeq" id="WP_188426671.1">
    <property type="nucleotide sequence ID" value="NZ_BMCH01000005.1"/>
</dbReference>